<protein>
    <recommendedName>
        <fullName evidence="10">G-protein coupled receptors family 1 profile domain-containing protein</fullName>
    </recommendedName>
</protein>
<sequence>MNLSGTSEILRTMKTELPGVLSQWQNSMETDGMDLLEEDAETIFDKAYVRAIFITLYTLVFSFCFFGNLAVVLVVTLHWKMRSITKFCIGNLAFANLCVGIFCVYQNLSTFLIDRWVFGSFMCKMYHFINSLSHTTSILILVVICVERYVAILHPFKSRKWVTLSKLKVVIVTVWILSAIICAPRLYYINIINFPVTASPGKVLRYDMICAPQHSLYNAPMMDMGYFILLFILPLLVISILYTRISIYVWRSSRLFRGGSTGASFGSESYTSQKSTISVTQKFNRFSRSCSKRERRTVRFSTTFEDDSNSFKDNDRESPENDSLISDLESTGSTVFSDSLEPPPSKCSHARIRFSVRLSIFRRSGSKKQRCRSKGNSSGSPKTLKKNPLQSSRQEFKELLGNFPGGKSLKKLTSSIHPRFYIGSFAGGVSPAVGILQEGGGSVGKIRLHAGSLCE</sequence>
<keyword evidence="4 9" id="KW-0812">Transmembrane</keyword>
<dbReference type="PROSITE" id="PS50262">
    <property type="entry name" value="G_PROTEIN_RECEP_F1_2"/>
    <property type="match status" value="1"/>
</dbReference>
<accession>A0A8J2NZN6</accession>
<dbReference type="OrthoDB" id="2132067at2759"/>
<feature type="transmembrane region" description="Helical" evidence="9">
    <location>
        <begin position="226"/>
        <end position="250"/>
    </location>
</feature>
<feature type="transmembrane region" description="Helical" evidence="9">
    <location>
        <begin position="51"/>
        <end position="75"/>
    </location>
</feature>
<reference evidence="11" key="1">
    <citation type="submission" date="2021-06" db="EMBL/GenBank/DDBJ databases">
        <authorList>
            <person name="Hodson N. C."/>
            <person name="Mongue J. A."/>
            <person name="Jaron S. K."/>
        </authorList>
    </citation>
    <scope>NUCLEOTIDE SEQUENCE</scope>
</reference>
<keyword evidence="6 9" id="KW-0472">Membrane</keyword>
<evidence type="ECO:0000256" key="6">
    <source>
        <dbReference type="ARBA" id="ARBA00023136"/>
    </source>
</evidence>
<dbReference type="Pfam" id="PF00001">
    <property type="entry name" value="7tm_1"/>
    <property type="match status" value="1"/>
</dbReference>
<keyword evidence="12" id="KW-1185">Reference proteome</keyword>
<evidence type="ECO:0000256" key="1">
    <source>
        <dbReference type="ARBA" id="ARBA00004651"/>
    </source>
</evidence>
<keyword evidence="3" id="KW-1003">Cell membrane</keyword>
<organism evidence="11 12">
    <name type="scientific">Allacma fusca</name>
    <dbReference type="NCBI Taxonomy" id="39272"/>
    <lineage>
        <taxon>Eukaryota</taxon>
        <taxon>Metazoa</taxon>
        <taxon>Ecdysozoa</taxon>
        <taxon>Arthropoda</taxon>
        <taxon>Hexapoda</taxon>
        <taxon>Collembola</taxon>
        <taxon>Symphypleona</taxon>
        <taxon>Sminthuridae</taxon>
        <taxon>Allacma</taxon>
    </lineage>
</organism>
<dbReference type="GO" id="GO:0005886">
    <property type="term" value="C:plasma membrane"/>
    <property type="evidence" value="ECO:0007669"/>
    <property type="project" value="UniProtKB-SubCell"/>
</dbReference>
<keyword evidence="7" id="KW-0675">Receptor</keyword>
<evidence type="ECO:0000256" key="7">
    <source>
        <dbReference type="ARBA" id="ARBA00023170"/>
    </source>
</evidence>
<comment type="subcellular location">
    <subcellularLocation>
        <location evidence="1">Cell membrane</location>
        <topology evidence="1">Multi-pass membrane protein</topology>
    </subcellularLocation>
</comment>
<feature type="domain" description="G-protein coupled receptors family 1 profile" evidence="10">
    <location>
        <begin position="67"/>
        <end position="299"/>
    </location>
</feature>
<feature type="transmembrane region" description="Helical" evidence="9">
    <location>
        <begin position="167"/>
        <end position="187"/>
    </location>
</feature>
<dbReference type="GO" id="GO:0004930">
    <property type="term" value="F:G protein-coupled receptor activity"/>
    <property type="evidence" value="ECO:0007669"/>
    <property type="project" value="InterPro"/>
</dbReference>
<gene>
    <name evidence="11" type="ORF">AFUS01_LOCUS14264</name>
</gene>
<dbReference type="PROSITE" id="PS00237">
    <property type="entry name" value="G_PROTEIN_RECEP_F1_1"/>
    <property type="match status" value="1"/>
</dbReference>
<evidence type="ECO:0000256" key="8">
    <source>
        <dbReference type="SAM" id="MobiDB-lite"/>
    </source>
</evidence>
<feature type="region of interest" description="Disordered" evidence="8">
    <location>
        <begin position="305"/>
        <end position="324"/>
    </location>
</feature>
<evidence type="ECO:0000259" key="10">
    <source>
        <dbReference type="PROSITE" id="PS50262"/>
    </source>
</evidence>
<keyword evidence="5 9" id="KW-1133">Transmembrane helix</keyword>
<comment type="caution">
    <text evidence="11">The sequence shown here is derived from an EMBL/GenBank/DDBJ whole genome shotgun (WGS) entry which is preliminary data.</text>
</comment>
<feature type="compositionally biased region" description="Basic and acidic residues" evidence="8">
    <location>
        <begin position="309"/>
        <end position="319"/>
    </location>
</feature>
<dbReference type="InterPro" id="IPR017452">
    <property type="entry name" value="GPCR_Rhodpsn_7TM"/>
</dbReference>
<dbReference type="PANTHER" id="PTHR24241">
    <property type="entry name" value="NEUROPEPTIDE RECEPTOR-RELATED G-PROTEIN COUPLED RECEPTOR"/>
    <property type="match status" value="1"/>
</dbReference>
<dbReference type="SUPFAM" id="SSF81321">
    <property type="entry name" value="Family A G protein-coupled receptor-like"/>
    <property type="match status" value="1"/>
</dbReference>
<evidence type="ECO:0000256" key="4">
    <source>
        <dbReference type="ARBA" id="ARBA00022692"/>
    </source>
</evidence>
<evidence type="ECO:0000313" key="11">
    <source>
        <dbReference type="EMBL" id="CAG7725298.1"/>
    </source>
</evidence>
<dbReference type="GO" id="GO:0032870">
    <property type="term" value="P:cellular response to hormone stimulus"/>
    <property type="evidence" value="ECO:0007669"/>
    <property type="project" value="TreeGrafter"/>
</dbReference>
<feature type="region of interest" description="Disordered" evidence="8">
    <location>
        <begin position="365"/>
        <end position="390"/>
    </location>
</feature>
<dbReference type="Proteomes" id="UP000708208">
    <property type="component" value="Unassembled WGS sequence"/>
</dbReference>
<feature type="transmembrane region" description="Helical" evidence="9">
    <location>
        <begin position="128"/>
        <end position="146"/>
    </location>
</feature>
<evidence type="ECO:0000313" key="12">
    <source>
        <dbReference type="Proteomes" id="UP000708208"/>
    </source>
</evidence>
<evidence type="ECO:0000256" key="2">
    <source>
        <dbReference type="ARBA" id="ARBA00010663"/>
    </source>
</evidence>
<dbReference type="EMBL" id="CAJVCH010120082">
    <property type="protein sequence ID" value="CAG7725298.1"/>
    <property type="molecule type" value="Genomic_DNA"/>
</dbReference>
<name>A0A8J2NZN6_9HEXA</name>
<evidence type="ECO:0000256" key="5">
    <source>
        <dbReference type="ARBA" id="ARBA00022989"/>
    </source>
</evidence>
<dbReference type="InterPro" id="IPR000276">
    <property type="entry name" value="GPCR_Rhodpsn"/>
</dbReference>
<feature type="transmembrane region" description="Helical" evidence="9">
    <location>
        <begin position="87"/>
        <end position="108"/>
    </location>
</feature>
<comment type="similarity">
    <text evidence="2">Belongs to the G-protein coupled receptor 1 family.</text>
</comment>
<evidence type="ECO:0000256" key="9">
    <source>
        <dbReference type="SAM" id="Phobius"/>
    </source>
</evidence>
<proteinExistence type="inferred from homology"/>
<evidence type="ECO:0000256" key="3">
    <source>
        <dbReference type="ARBA" id="ARBA00022475"/>
    </source>
</evidence>
<dbReference type="PANTHER" id="PTHR24241:SF194">
    <property type="entry name" value="TRISSIN RECEPTOR"/>
    <property type="match status" value="1"/>
</dbReference>
<dbReference type="AlphaFoldDB" id="A0A8J2NZN6"/>
<dbReference type="GO" id="GO:0042277">
    <property type="term" value="F:peptide binding"/>
    <property type="evidence" value="ECO:0007669"/>
    <property type="project" value="TreeGrafter"/>
</dbReference>